<organism evidence="2 3">
    <name type="scientific">Pseudonocardia acidicola</name>
    <dbReference type="NCBI Taxonomy" id="2724939"/>
    <lineage>
        <taxon>Bacteria</taxon>
        <taxon>Bacillati</taxon>
        <taxon>Actinomycetota</taxon>
        <taxon>Actinomycetes</taxon>
        <taxon>Pseudonocardiales</taxon>
        <taxon>Pseudonocardiaceae</taxon>
        <taxon>Pseudonocardia</taxon>
    </lineage>
</organism>
<comment type="caution">
    <text evidence="2">The sequence shown here is derived from an EMBL/GenBank/DDBJ whole genome shotgun (WGS) entry which is preliminary data.</text>
</comment>
<gene>
    <name evidence="2" type="ORF">HF526_16525</name>
</gene>
<evidence type="ECO:0000259" key="1">
    <source>
        <dbReference type="Pfam" id="PF04233"/>
    </source>
</evidence>
<dbReference type="EMBL" id="JAAXLA010000028">
    <property type="protein sequence ID" value="NMH98900.1"/>
    <property type="molecule type" value="Genomic_DNA"/>
</dbReference>
<dbReference type="Proteomes" id="UP000820669">
    <property type="component" value="Unassembled WGS sequence"/>
</dbReference>
<dbReference type="InterPro" id="IPR006528">
    <property type="entry name" value="Phage_head_morphogenesis_dom"/>
</dbReference>
<evidence type="ECO:0000313" key="2">
    <source>
        <dbReference type="EMBL" id="NMH98900.1"/>
    </source>
</evidence>
<proteinExistence type="predicted"/>
<name>A0ABX1SBG2_9PSEU</name>
<sequence length="375" mass="39549">MSALIIYGPVNDEPWQVIELAAPVATPPPTEAPQQQEPVADGVVISALVAALAAGAGAGLIAGQLSRLGVPSSVARAVADNLSGPSGKPKVVGGPAQRAQDRLNLTRRSQYLVNAARRVYATVQAGKTIAEAIAAERGHFDAHRLMQQRRQTAGAAMDAAAQEHGPVLGWNAVLDGKTDAVCAALDGKNFSITHPPKAGLPGAVHPFCRCTAGPPHPGAPVVGPKTKITLSKELTMDNYLDFAVEQGHYGELPPIEAPCYDRSGRRLDTPATPDFDDKYGALAPSPSQETIDEVVALARNNPHLMPSLNGLSKHEIAKRMLSARVRVPVGFNPVDGSRGFHDQQPQPNADRVYTPEEVAATKAEMREFARAAGLL</sequence>
<evidence type="ECO:0000313" key="3">
    <source>
        <dbReference type="Proteomes" id="UP000820669"/>
    </source>
</evidence>
<dbReference type="Pfam" id="PF04233">
    <property type="entry name" value="Phage_Mu_F"/>
    <property type="match status" value="1"/>
</dbReference>
<keyword evidence="3" id="KW-1185">Reference proteome</keyword>
<dbReference type="RefSeq" id="WP_169382337.1">
    <property type="nucleotide sequence ID" value="NZ_JAAXLA010000028.1"/>
</dbReference>
<feature type="domain" description="Phage head morphogenesis" evidence="1">
    <location>
        <begin position="124"/>
        <end position="212"/>
    </location>
</feature>
<accession>A0ABX1SBG2</accession>
<protein>
    <recommendedName>
        <fullName evidence="1">Phage head morphogenesis domain-containing protein</fullName>
    </recommendedName>
</protein>
<reference evidence="2 3" key="1">
    <citation type="submission" date="2020-04" db="EMBL/GenBank/DDBJ databases">
        <authorList>
            <person name="Klaysubun C."/>
            <person name="Duangmal K."/>
            <person name="Lipun K."/>
        </authorList>
    </citation>
    <scope>NUCLEOTIDE SEQUENCE [LARGE SCALE GENOMIC DNA]</scope>
    <source>
        <strain evidence="2 3">K10HN5</strain>
    </source>
</reference>